<dbReference type="EMBL" id="JXJN01007876">
    <property type="status" value="NOT_ANNOTATED_CDS"/>
    <property type="molecule type" value="Genomic_DNA"/>
</dbReference>
<sequence length="60" mass="7045">MYMKENKEGRRGIPSILLNTLSCTLQNFGKLHRLDIINYFDMKEKKNSNNKKFVPRGAKD</sequence>
<evidence type="ECO:0000313" key="2">
    <source>
        <dbReference type="Proteomes" id="UP000092460"/>
    </source>
</evidence>
<evidence type="ECO:0000313" key="1">
    <source>
        <dbReference type="EnsemblMetazoa" id="GPPI017666-PA"/>
    </source>
</evidence>
<dbReference type="EnsemblMetazoa" id="GPPI017666-RA">
    <property type="protein sequence ID" value="GPPI017666-PA"/>
    <property type="gene ID" value="GPPI017666"/>
</dbReference>
<dbReference type="VEuPathDB" id="VectorBase:GPPI017666"/>
<reference evidence="1" key="2">
    <citation type="submission" date="2020-05" db="UniProtKB">
        <authorList>
            <consortium name="EnsemblMetazoa"/>
        </authorList>
    </citation>
    <scope>IDENTIFICATION</scope>
    <source>
        <strain evidence="1">IAEA</strain>
    </source>
</reference>
<protein>
    <submittedName>
        <fullName evidence="1">Uncharacterized protein</fullName>
    </submittedName>
</protein>
<reference evidence="2" key="1">
    <citation type="submission" date="2015-01" db="EMBL/GenBank/DDBJ databases">
        <authorList>
            <person name="Aksoy S."/>
            <person name="Warren W."/>
            <person name="Wilson R.K."/>
        </authorList>
    </citation>
    <scope>NUCLEOTIDE SEQUENCE [LARGE SCALE GENOMIC DNA]</scope>
    <source>
        <strain evidence="2">IAEA</strain>
    </source>
</reference>
<name>A0A1B0B3K1_9MUSC</name>
<proteinExistence type="predicted"/>
<accession>A0A1B0B3K1</accession>
<keyword evidence="2" id="KW-1185">Reference proteome</keyword>
<organism evidence="1 2">
    <name type="scientific">Glossina palpalis gambiensis</name>
    <dbReference type="NCBI Taxonomy" id="67801"/>
    <lineage>
        <taxon>Eukaryota</taxon>
        <taxon>Metazoa</taxon>
        <taxon>Ecdysozoa</taxon>
        <taxon>Arthropoda</taxon>
        <taxon>Hexapoda</taxon>
        <taxon>Insecta</taxon>
        <taxon>Pterygota</taxon>
        <taxon>Neoptera</taxon>
        <taxon>Endopterygota</taxon>
        <taxon>Diptera</taxon>
        <taxon>Brachycera</taxon>
        <taxon>Muscomorpha</taxon>
        <taxon>Hippoboscoidea</taxon>
        <taxon>Glossinidae</taxon>
        <taxon>Glossina</taxon>
    </lineage>
</organism>
<dbReference type="AlphaFoldDB" id="A0A1B0B3K1"/>
<dbReference type="Proteomes" id="UP000092460">
    <property type="component" value="Unassembled WGS sequence"/>
</dbReference>